<feature type="non-terminal residue" evidence="1">
    <location>
        <position position="1"/>
    </location>
</feature>
<sequence>PGIGLLIENGPRFVASCATLPSYSRGRVIVGSRADMQDNRFYNSGIGSVDW</sequence>
<protein>
    <submittedName>
        <fullName evidence="1">Uncharacterized protein</fullName>
    </submittedName>
</protein>
<organism evidence="1 2">
    <name type="scientific">Symbiodinium natans</name>
    <dbReference type="NCBI Taxonomy" id="878477"/>
    <lineage>
        <taxon>Eukaryota</taxon>
        <taxon>Sar</taxon>
        <taxon>Alveolata</taxon>
        <taxon>Dinophyceae</taxon>
        <taxon>Suessiales</taxon>
        <taxon>Symbiodiniaceae</taxon>
        <taxon>Symbiodinium</taxon>
    </lineage>
</organism>
<reference evidence="1" key="1">
    <citation type="submission" date="2021-02" db="EMBL/GenBank/DDBJ databases">
        <authorList>
            <person name="Dougan E. K."/>
            <person name="Rhodes N."/>
            <person name="Thang M."/>
            <person name="Chan C."/>
        </authorList>
    </citation>
    <scope>NUCLEOTIDE SEQUENCE</scope>
</reference>
<evidence type="ECO:0000313" key="2">
    <source>
        <dbReference type="Proteomes" id="UP000604046"/>
    </source>
</evidence>
<comment type="caution">
    <text evidence="1">The sequence shown here is derived from an EMBL/GenBank/DDBJ whole genome shotgun (WGS) entry which is preliminary data.</text>
</comment>
<name>A0A812MGW6_9DINO</name>
<accession>A0A812MGW6</accession>
<proteinExistence type="predicted"/>
<dbReference type="EMBL" id="CAJNDS010001402">
    <property type="protein sequence ID" value="CAE7258138.1"/>
    <property type="molecule type" value="Genomic_DNA"/>
</dbReference>
<evidence type="ECO:0000313" key="1">
    <source>
        <dbReference type="EMBL" id="CAE7258138.1"/>
    </source>
</evidence>
<feature type="non-terminal residue" evidence="1">
    <location>
        <position position="51"/>
    </location>
</feature>
<dbReference type="OrthoDB" id="425154at2759"/>
<dbReference type="Proteomes" id="UP000604046">
    <property type="component" value="Unassembled WGS sequence"/>
</dbReference>
<dbReference type="AlphaFoldDB" id="A0A812MGW6"/>
<keyword evidence="2" id="KW-1185">Reference proteome</keyword>
<gene>
    <name evidence="1" type="ORF">SNAT2548_LOCUS13408</name>
</gene>